<keyword evidence="1" id="KW-0472">Membrane</keyword>
<evidence type="ECO:0000256" key="1">
    <source>
        <dbReference type="SAM" id="Phobius"/>
    </source>
</evidence>
<name>A0A4U1DA40_9BACI</name>
<evidence type="ECO:0000313" key="2">
    <source>
        <dbReference type="EMBL" id="TKC18998.1"/>
    </source>
</evidence>
<feature type="transmembrane region" description="Helical" evidence="1">
    <location>
        <begin position="93"/>
        <end position="113"/>
    </location>
</feature>
<accession>A0A4U1DA40</accession>
<dbReference type="AlphaFoldDB" id="A0A4U1DA40"/>
<keyword evidence="1" id="KW-0812">Transmembrane</keyword>
<feature type="transmembrane region" description="Helical" evidence="1">
    <location>
        <begin position="6"/>
        <end position="24"/>
    </location>
</feature>
<evidence type="ECO:0000313" key="3">
    <source>
        <dbReference type="Proteomes" id="UP000307756"/>
    </source>
</evidence>
<feature type="transmembrane region" description="Helical" evidence="1">
    <location>
        <begin position="125"/>
        <end position="147"/>
    </location>
</feature>
<gene>
    <name evidence="2" type="ORF">FA727_05475</name>
</gene>
<proteinExistence type="predicted"/>
<protein>
    <submittedName>
        <fullName evidence="2">Uncharacterized protein</fullName>
    </submittedName>
</protein>
<comment type="caution">
    <text evidence="2">The sequence shown here is derived from an EMBL/GenBank/DDBJ whole genome shotgun (WGS) entry which is preliminary data.</text>
</comment>
<sequence>MLVALFALIAWMIIIVFVLVPKRLTVTEMIFLYYIIGILTVTLFTILDVNLEWVPVTRDIEKSFALHICRFIIIPFLLMMASGILNSPLSRRWRWSIGVLILILLLVDDGLMLRFEMITFRHWSLLYSIPMYTMFIVTLTFITRWFVRLDREELK</sequence>
<feature type="transmembrane region" description="Helical" evidence="1">
    <location>
        <begin position="31"/>
        <end position="51"/>
    </location>
</feature>
<reference evidence="2 3" key="1">
    <citation type="journal article" date="2011" name="J. Microbiol.">
        <title>Bacillus kyonggiensis sp. nov., isolated from soil of a lettuce field.</title>
        <authorList>
            <person name="Dong K."/>
            <person name="Lee S."/>
        </authorList>
    </citation>
    <scope>NUCLEOTIDE SEQUENCE [LARGE SCALE GENOMIC DNA]</scope>
    <source>
        <strain evidence="2 3">NB22</strain>
    </source>
</reference>
<feature type="transmembrane region" description="Helical" evidence="1">
    <location>
        <begin position="63"/>
        <end position="81"/>
    </location>
</feature>
<dbReference type="EMBL" id="SWBM01000001">
    <property type="protein sequence ID" value="TKC18998.1"/>
    <property type="molecule type" value="Genomic_DNA"/>
</dbReference>
<dbReference type="Proteomes" id="UP000307756">
    <property type="component" value="Unassembled WGS sequence"/>
</dbReference>
<keyword evidence="1" id="KW-1133">Transmembrane helix</keyword>
<organism evidence="2 3">
    <name type="scientific">Robertmurraya kyonggiensis</name>
    <dbReference type="NCBI Taxonomy" id="1037680"/>
    <lineage>
        <taxon>Bacteria</taxon>
        <taxon>Bacillati</taxon>
        <taxon>Bacillota</taxon>
        <taxon>Bacilli</taxon>
        <taxon>Bacillales</taxon>
        <taxon>Bacillaceae</taxon>
        <taxon>Robertmurraya</taxon>
    </lineage>
</organism>
<keyword evidence="3" id="KW-1185">Reference proteome</keyword>